<evidence type="ECO:0000313" key="12">
    <source>
        <dbReference type="EMBL" id="CAE2221414.1"/>
    </source>
</evidence>
<dbReference type="PANTHER" id="PTHR12801:SF45">
    <property type="entry name" value="RNA EXONUCLEASE 4"/>
    <property type="match status" value="1"/>
</dbReference>
<dbReference type="AlphaFoldDB" id="A0A7S4I7Z3"/>
<keyword evidence="6" id="KW-0378">Hydrolase</keyword>
<evidence type="ECO:0000256" key="2">
    <source>
        <dbReference type="ARBA" id="ARBA00010489"/>
    </source>
</evidence>
<dbReference type="SMART" id="SM00479">
    <property type="entry name" value="EXOIII"/>
    <property type="match status" value="1"/>
</dbReference>
<evidence type="ECO:0000256" key="3">
    <source>
        <dbReference type="ARBA" id="ARBA00016937"/>
    </source>
</evidence>
<evidence type="ECO:0000256" key="1">
    <source>
        <dbReference type="ARBA" id="ARBA00004123"/>
    </source>
</evidence>
<evidence type="ECO:0000256" key="8">
    <source>
        <dbReference type="ARBA" id="ARBA00023242"/>
    </source>
</evidence>
<comment type="subcellular location">
    <subcellularLocation>
        <location evidence="1">Nucleus</location>
    </subcellularLocation>
</comment>
<dbReference type="InterPro" id="IPR047021">
    <property type="entry name" value="REXO1/3/4-like"/>
</dbReference>
<keyword evidence="7" id="KW-0269">Exonuclease</keyword>
<dbReference type="FunFam" id="3.30.420.10:FF:000007">
    <property type="entry name" value="Interferon-stimulated exonuclease gene 20"/>
    <property type="match status" value="1"/>
</dbReference>
<proteinExistence type="inferred from homology"/>
<dbReference type="GO" id="GO:0006364">
    <property type="term" value="P:rRNA processing"/>
    <property type="evidence" value="ECO:0007669"/>
    <property type="project" value="UniProtKB-KW"/>
</dbReference>
<comment type="function">
    <text evidence="9">Exoribonuclease involved in ribosome biosynthesis. Involved in the processing of ITS1, the internal transcribed spacer localized between the 18S and 5.8S rRNAs.</text>
</comment>
<gene>
    <name evidence="12" type="ORF">VSP0166_LOCUS9262</name>
</gene>
<sequence length="249" mass="28102">MSDGIVVNSKQRKVKKRTGKVSSNWLQLAKTTKVTGKRKRLPLPGDENKAKKSKTTTELPAITTDDKSITKYLGLDCEMVGVGDGEENALAQVVIVNSYGNIIYNKYVKSSERVVDFRTNISGIRPEHIANAPSFDDVQKEVSEIIAGKIVVGHGLENDFKALLLSHPFGMTRDTAKYRPLQRKKNKPHSLKWLARTHLGIEIQTGEHSPDIDARAALLLYNKFKREWEAYLKTKRKKKYTAPRKSQDQ</sequence>
<dbReference type="GO" id="GO:0008408">
    <property type="term" value="F:3'-5' exonuclease activity"/>
    <property type="evidence" value="ECO:0007669"/>
    <property type="project" value="InterPro"/>
</dbReference>
<dbReference type="CDD" id="cd06144">
    <property type="entry name" value="REX4_like"/>
    <property type="match status" value="1"/>
</dbReference>
<accession>A0A7S4I7Z3</accession>
<evidence type="ECO:0000256" key="9">
    <source>
        <dbReference type="ARBA" id="ARBA00025599"/>
    </source>
</evidence>
<organism evidence="12">
    <name type="scientific">Vannella robusta</name>
    <dbReference type="NCBI Taxonomy" id="1487602"/>
    <lineage>
        <taxon>Eukaryota</taxon>
        <taxon>Amoebozoa</taxon>
        <taxon>Discosea</taxon>
        <taxon>Flabellinia</taxon>
        <taxon>Vannellidae</taxon>
        <taxon>Vannella</taxon>
    </lineage>
</organism>
<evidence type="ECO:0000256" key="10">
    <source>
        <dbReference type="SAM" id="MobiDB-lite"/>
    </source>
</evidence>
<dbReference type="InterPro" id="IPR012337">
    <property type="entry name" value="RNaseH-like_sf"/>
</dbReference>
<dbReference type="GO" id="GO:0003676">
    <property type="term" value="F:nucleic acid binding"/>
    <property type="evidence" value="ECO:0007669"/>
    <property type="project" value="InterPro"/>
</dbReference>
<feature type="domain" description="Exonuclease" evidence="11">
    <location>
        <begin position="71"/>
        <end position="230"/>
    </location>
</feature>
<dbReference type="InterPro" id="IPR013520">
    <property type="entry name" value="Ribonucl_H"/>
</dbReference>
<dbReference type="InterPro" id="IPR036397">
    <property type="entry name" value="RNaseH_sf"/>
</dbReference>
<reference evidence="12" key="1">
    <citation type="submission" date="2021-01" db="EMBL/GenBank/DDBJ databases">
        <authorList>
            <person name="Corre E."/>
            <person name="Pelletier E."/>
            <person name="Niang G."/>
            <person name="Scheremetjew M."/>
            <person name="Finn R."/>
            <person name="Kale V."/>
            <person name="Holt S."/>
            <person name="Cochrane G."/>
            <person name="Meng A."/>
            <person name="Brown T."/>
            <person name="Cohen L."/>
        </authorList>
    </citation>
    <scope>NUCLEOTIDE SEQUENCE</scope>
    <source>
        <strain evidence="12">DIVA3 518/3/11/1/6</strain>
    </source>
</reference>
<keyword evidence="4" id="KW-0698">rRNA processing</keyword>
<name>A0A7S4I7Z3_9EUKA</name>
<keyword evidence="8" id="KW-0539">Nucleus</keyword>
<dbReference type="InterPro" id="IPR037431">
    <property type="entry name" value="REX4_DEDDh_dom"/>
</dbReference>
<evidence type="ECO:0000256" key="7">
    <source>
        <dbReference type="ARBA" id="ARBA00022839"/>
    </source>
</evidence>
<dbReference type="Pfam" id="PF00929">
    <property type="entry name" value="RNase_T"/>
    <property type="match status" value="1"/>
</dbReference>
<protein>
    <recommendedName>
        <fullName evidence="3">RNA exonuclease 4</fullName>
    </recommendedName>
</protein>
<evidence type="ECO:0000256" key="4">
    <source>
        <dbReference type="ARBA" id="ARBA00022552"/>
    </source>
</evidence>
<keyword evidence="5" id="KW-0540">Nuclease</keyword>
<dbReference type="GO" id="GO:0005634">
    <property type="term" value="C:nucleus"/>
    <property type="evidence" value="ECO:0007669"/>
    <property type="project" value="UniProtKB-SubCell"/>
</dbReference>
<evidence type="ECO:0000256" key="5">
    <source>
        <dbReference type="ARBA" id="ARBA00022722"/>
    </source>
</evidence>
<dbReference type="PANTHER" id="PTHR12801">
    <property type="entry name" value="RNA EXONUCLEASE REXO1 / RECO3 FAMILY MEMBER-RELATED"/>
    <property type="match status" value="1"/>
</dbReference>
<dbReference type="SUPFAM" id="SSF53098">
    <property type="entry name" value="Ribonuclease H-like"/>
    <property type="match status" value="1"/>
</dbReference>
<evidence type="ECO:0000256" key="6">
    <source>
        <dbReference type="ARBA" id="ARBA00022801"/>
    </source>
</evidence>
<feature type="region of interest" description="Disordered" evidence="10">
    <location>
        <begin position="34"/>
        <end position="57"/>
    </location>
</feature>
<dbReference type="Gene3D" id="3.30.420.10">
    <property type="entry name" value="Ribonuclease H-like superfamily/Ribonuclease H"/>
    <property type="match status" value="1"/>
</dbReference>
<dbReference type="EMBL" id="HBKP01013099">
    <property type="protein sequence ID" value="CAE2221414.1"/>
    <property type="molecule type" value="Transcribed_RNA"/>
</dbReference>
<comment type="similarity">
    <text evidence="2">Belongs to the REXO4 family.</text>
</comment>
<evidence type="ECO:0000259" key="11">
    <source>
        <dbReference type="SMART" id="SM00479"/>
    </source>
</evidence>